<dbReference type="PANTHER" id="PTHR38101">
    <property type="entry name" value="UPF0307 PROTEIN YJGA"/>
    <property type="match status" value="1"/>
</dbReference>
<name>A0A377E344_ECOLX</name>
<dbReference type="AlphaFoldDB" id="A0A377E344"/>
<dbReference type="Gene3D" id="1.10.60.30">
    <property type="entry name" value="PSPTO4464-like domains"/>
    <property type="match status" value="1"/>
</dbReference>
<dbReference type="Proteomes" id="UP000254088">
    <property type="component" value="Unassembled WGS sequence"/>
</dbReference>
<dbReference type="PANTHER" id="PTHR38101:SF1">
    <property type="entry name" value="UPF0307 PROTEIN YJGA"/>
    <property type="match status" value="1"/>
</dbReference>
<evidence type="ECO:0000256" key="1">
    <source>
        <dbReference type="ARBA" id="ARBA00022490"/>
    </source>
</evidence>
<sequence>MVLFHKLENLRDRLIDQGDDAIAEVLNLWPDADRQQLRTLIRNAKKEKEGNKPPKSARQIFQYLRRVSGKRR</sequence>
<evidence type="ECO:0000256" key="4">
    <source>
        <dbReference type="ARBA" id="ARBA00022884"/>
    </source>
</evidence>
<dbReference type="InterPro" id="IPR023153">
    <property type="entry name" value="DarP_sf"/>
</dbReference>
<evidence type="ECO:0000256" key="2">
    <source>
        <dbReference type="ARBA" id="ARBA00022517"/>
    </source>
</evidence>
<gene>
    <name evidence="5" type="primary">yjgA_2</name>
    <name evidence="5" type="ORF">NCTC10429_04619</name>
</gene>
<dbReference type="CDD" id="cd16331">
    <property type="entry name" value="YjgA-like"/>
    <property type="match status" value="1"/>
</dbReference>
<dbReference type="GO" id="GO:0042254">
    <property type="term" value="P:ribosome biogenesis"/>
    <property type="evidence" value="ECO:0007669"/>
    <property type="project" value="UniProtKB-KW"/>
</dbReference>
<dbReference type="EMBL" id="UGEX01000002">
    <property type="protein sequence ID" value="STM58021.1"/>
    <property type="molecule type" value="Genomic_DNA"/>
</dbReference>
<dbReference type="GO" id="GO:0019843">
    <property type="term" value="F:rRNA binding"/>
    <property type="evidence" value="ECO:0007669"/>
    <property type="project" value="UniProtKB-KW"/>
</dbReference>
<organism evidence="5 6">
    <name type="scientific">Escherichia coli</name>
    <dbReference type="NCBI Taxonomy" id="562"/>
    <lineage>
        <taxon>Bacteria</taxon>
        <taxon>Pseudomonadati</taxon>
        <taxon>Pseudomonadota</taxon>
        <taxon>Gammaproteobacteria</taxon>
        <taxon>Enterobacterales</taxon>
        <taxon>Enterobacteriaceae</taxon>
        <taxon>Escherichia</taxon>
    </lineage>
</organism>
<evidence type="ECO:0000256" key="3">
    <source>
        <dbReference type="ARBA" id="ARBA00022730"/>
    </source>
</evidence>
<proteinExistence type="predicted"/>
<protein>
    <submittedName>
        <fullName evidence="5">Putative alpha helix protein</fullName>
    </submittedName>
</protein>
<dbReference type="NCBIfam" id="NF003593">
    <property type="entry name" value="PRK05255.1-1"/>
    <property type="match status" value="1"/>
</dbReference>
<dbReference type="Pfam" id="PF04751">
    <property type="entry name" value="DarP"/>
    <property type="match status" value="1"/>
</dbReference>
<keyword evidence="3" id="KW-0699">rRNA-binding</keyword>
<keyword evidence="1" id="KW-0963">Cytoplasm</keyword>
<keyword evidence="2" id="KW-0690">Ribosome biogenesis</keyword>
<dbReference type="GO" id="GO:0005829">
    <property type="term" value="C:cytosol"/>
    <property type="evidence" value="ECO:0007669"/>
    <property type="project" value="TreeGrafter"/>
</dbReference>
<reference evidence="5 6" key="1">
    <citation type="submission" date="2018-06" db="EMBL/GenBank/DDBJ databases">
        <authorList>
            <consortium name="Pathogen Informatics"/>
            <person name="Doyle S."/>
        </authorList>
    </citation>
    <scope>NUCLEOTIDE SEQUENCE [LARGE SCALE GENOMIC DNA]</scope>
    <source>
        <strain evidence="5 6">NCTC10429</strain>
    </source>
</reference>
<keyword evidence="4" id="KW-0694">RNA-binding</keyword>
<evidence type="ECO:0000313" key="5">
    <source>
        <dbReference type="EMBL" id="STM58021.1"/>
    </source>
</evidence>
<dbReference type="SUPFAM" id="SSF158710">
    <property type="entry name" value="PSPTO4464-like"/>
    <property type="match status" value="1"/>
</dbReference>
<dbReference type="FunFam" id="1.10.60.30:FF:000002">
    <property type="entry name" value="UPF0307 protein YjgA"/>
    <property type="match status" value="1"/>
</dbReference>
<evidence type="ECO:0000313" key="6">
    <source>
        <dbReference type="Proteomes" id="UP000254088"/>
    </source>
</evidence>
<dbReference type="InterPro" id="IPR006839">
    <property type="entry name" value="DarP"/>
</dbReference>
<accession>A0A377E344</accession>